<proteinExistence type="predicted"/>
<accession>A0AB39UYU9</accession>
<gene>
    <name evidence="2" type="primary">yfbR</name>
    <name evidence="2" type="ORF">AAIA72_04195</name>
</gene>
<feature type="domain" description="HD/PDEase" evidence="1">
    <location>
        <begin position="28"/>
        <end position="153"/>
    </location>
</feature>
<dbReference type="SMART" id="SM00471">
    <property type="entry name" value="HDc"/>
    <property type="match status" value="1"/>
</dbReference>
<dbReference type="AlphaFoldDB" id="A0AB39UYU9"/>
<protein>
    <submittedName>
        <fullName evidence="2">5'-deoxynucleotidase</fullName>
        <ecNumber evidence="2">3.1.3.89</ecNumber>
    </submittedName>
</protein>
<dbReference type="SUPFAM" id="SSF109604">
    <property type="entry name" value="HD-domain/PDEase-like"/>
    <property type="match status" value="1"/>
</dbReference>
<dbReference type="InterPro" id="IPR003607">
    <property type="entry name" value="HD/PDEase_dom"/>
</dbReference>
<dbReference type="Pfam" id="PF12917">
    <property type="entry name" value="YfbR-like"/>
    <property type="match status" value="1"/>
</dbReference>
<dbReference type="GO" id="GO:0002953">
    <property type="term" value="F:5'-deoxynucleotidase activity"/>
    <property type="evidence" value="ECO:0007669"/>
    <property type="project" value="UniProtKB-EC"/>
</dbReference>
<dbReference type="EC" id="3.1.3.89" evidence="2"/>
<evidence type="ECO:0000259" key="1">
    <source>
        <dbReference type="SMART" id="SM00471"/>
    </source>
</evidence>
<dbReference type="RefSeq" id="WP_369602176.1">
    <property type="nucleotide sequence ID" value="NZ_CP154858.1"/>
</dbReference>
<keyword evidence="2" id="KW-0378">Hydrolase</keyword>
<sequence length="219" mass="25380">MGSRTSLFFAYLERLRWIRRWGLKRNVVEENVMEHSWQVATIAHALAVIGNEKFGMKINPGEVAITALYHDASEIITGDLPTPVKYHSDSIRNAYKAIEKEAEHELLRKLPDFMQPAFRPYLLSENVPEDIERCVKAADLISAFLKCQLETRAGNHEFQDAMRDVERRLRTFDYPPAHYFLARFVDGYLLTLDELLRHHEADTEDTSASDTRAMPFIRL</sequence>
<organism evidence="2">
    <name type="scientific">Thermohahella caldifontis</name>
    <dbReference type="NCBI Taxonomy" id="3142973"/>
    <lineage>
        <taxon>Bacteria</taxon>
        <taxon>Pseudomonadati</taxon>
        <taxon>Pseudomonadota</taxon>
        <taxon>Gammaproteobacteria</taxon>
        <taxon>Oceanospirillales</taxon>
        <taxon>Hahellaceae</taxon>
        <taxon>Thermohahella</taxon>
    </lineage>
</organism>
<dbReference type="Gene3D" id="1.10.3210.10">
    <property type="entry name" value="Hypothetical protein af1432"/>
    <property type="match status" value="1"/>
</dbReference>
<dbReference type="EMBL" id="CP154858">
    <property type="protein sequence ID" value="XDT73182.1"/>
    <property type="molecule type" value="Genomic_DNA"/>
</dbReference>
<evidence type="ECO:0000313" key="2">
    <source>
        <dbReference type="EMBL" id="XDT73182.1"/>
    </source>
</evidence>
<name>A0AB39UYU9_9GAMM</name>
<dbReference type="KEGG" id="tcd:AAIA72_04195"/>
<reference evidence="2" key="1">
    <citation type="submission" date="2024-05" db="EMBL/GenBank/DDBJ databases">
        <title>Genome sequencing of novel strain.</title>
        <authorList>
            <person name="Ganbat D."/>
            <person name="Ganbat S."/>
            <person name="Lee S.-J."/>
        </authorList>
    </citation>
    <scope>NUCLEOTIDE SEQUENCE</scope>
    <source>
        <strain evidence="2">SMD15-11</strain>
    </source>
</reference>